<evidence type="ECO:0000256" key="2">
    <source>
        <dbReference type="PROSITE-ProRule" id="PRU00124"/>
    </source>
</evidence>
<sequence>MMSKKVCYIGLLLLVVTVMWCEGEQNYGVSKEYNLCKPDNPEYQPPTVYMANPGDTTEIFVNMSYTNKTLSTSCQILLKTCQSCRFQLEMANEFFDYPLCSNYYSKNSPTECANNCIYLSVYDNYYLAVNKMVTASKDLINFMTDSSQLGIFGCFYKQLSDSGVIYMRLKVTVKEKVQVITIESSNPLPKRSFTSPNFSSPYVANSEIYTYIIKSSIITDCIAVMFDDWILSPRSQIQIQGANHEKLTGEMDRPYLISDGPSMNITFTTGDVVAGGYYSFTGFKAAAIAYKDRNNIIDTKTDCDKLVINSQGGALSLGDYADGSYRDCIWVIKKMPEFSGINLNILQYNRGFLNSQNYIEIRNGLTSDKDNVPIAPSSSVKTYISTVGFYIRLQGYYTDDSALLFSYAMYTDDCSDLKNFFRCNSGRCIDFSLKCDGVNHCGDNSDESAFICNHISGTGSTSGGSGSSYSIGIGVIIPMVVSVFLVIVMCLLIIFIRRCRRLNNNTFGAQNGGLAHQQNRARRRRHHNHVQMSLTVSSGEHPPSYDEVIQNTPIGYLNMAFSWVQGEPGVAQPPSYEESVLPDSTSASSQPPSASATSNGVLSRGNMVMHSTNNINSPQYQVSAVSRNSLQASLDPGAYVSSSSSSSDTSEPDSHLNISSSSDSSTDVENGLFPTGIAVGQRARSNLDISKCGVKVSLDPKSRDSISKPDSERGCIELSSLALNKEKREPNRHLSRSMGNLLYIEKEDTFIDTRHNAKPQEAAIANNKKEDNQQSGREGMYVKKLNQKHSRHAAAPDSARPSRVSESSRSQSCVNLSLGGASTVDSQLPNSGEFQRKNEDKRFSYAGYGDVSLKRNDFGPLTMGRGLVRDRPVENLNKFTALSCDHLLDKCRENNYPGLNDHKIKATSGQDDPQQKESFNRPKSAQATSLGAVPEYVTQNLSQRKPNESNHSRSASDHSIINRPQQSSRSDLDRIQQIPMKPEGDHRHKDRYSEVTNQTPSQQGNKHYANLPVAQPRHKEHYTQGQEKLTNSPVDRRHTHSYPEPIYETPKQISDGQHSSEPARPVSYQGDIRSNPPAPIYQTPRQNFNQNRPQDKRHSEPVYDTPKPYPKEALANQATNTGRLSSDPKHQKPVPAPRQGISKTSSSKSAKPIPVARVHRQSEPSQPDQAFSSQTDNYATRLRHVSGELTVDQHRRRRQGSNPEDNQSTCKENTVLTLDPTIFNSSDNDVFI</sequence>
<dbReference type="SMART" id="SM00192">
    <property type="entry name" value="LDLa"/>
    <property type="match status" value="1"/>
</dbReference>
<evidence type="ECO:0000256" key="3">
    <source>
        <dbReference type="SAM" id="MobiDB-lite"/>
    </source>
</evidence>
<dbReference type="Proteomes" id="UP001165740">
    <property type="component" value="Chromosome 7"/>
</dbReference>
<dbReference type="SUPFAM" id="SSF57424">
    <property type="entry name" value="LDL receptor-like module"/>
    <property type="match status" value="1"/>
</dbReference>
<evidence type="ECO:0000313" key="6">
    <source>
        <dbReference type="Proteomes" id="UP001165740"/>
    </source>
</evidence>
<keyword evidence="5" id="KW-0732">Signal</keyword>
<feature type="chain" id="PRO_5040829895" evidence="5">
    <location>
        <begin position="24"/>
        <end position="1232"/>
    </location>
</feature>
<dbReference type="GeneID" id="106074721"/>
<organism evidence="6 7">
    <name type="scientific">Biomphalaria glabrata</name>
    <name type="common">Bloodfluke planorb</name>
    <name type="synonym">Freshwater snail</name>
    <dbReference type="NCBI Taxonomy" id="6526"/>
    <lineage>
        <taxon>Eukaryota</taxon>
        <taxon>Metazoa</taxon>
        <taxon>Spiralia</taxon>
        <taxon>Lophotrochozoa</taxon>
        <taxon>Mollusca</taxon>
        <taxon>Gastropoda</taxon>
        <taxon>Heterobranchia</taxon>
        <taxon>Euthyneura</taxon>
        <taxon>Panpulmonata</taxon>
        <taxon>Hygrophila</taxon>
        <taxon>Lymnaeoidea</taxon>
        <taxon>Planorbidae</taxon>
        <taxon>Biomphalaria</taxon>
    </lineage>
</organism>
<keyword evidence="1 2" id="KW-1015">Disulfide bond</keyword>
<feature type="compositionally biased region" description="Basic and acidic residues" evidence="3">
    <location>
        <begin position="982"/>
        <end position="993"/>
    </location>
</feature>
<feature type="compositionally biased region" description="Basic and acidic residues" evidence="3">
    <location>
        <begin position="945"/>
        <end position="956"/>
    </location>
</feature>
<keyword evidence="4" id="KW-1133">Transmembrane helix</keyword>
<keyword evidence="4" id="KW-0472">Membrane</keyword>
<evidence type="ECO:0000313" key="7">
    <source>
        <dbReference type="RefSeq" id="XP_055890802.1"/>
    </source>
</evidence>
<feature type="signal peptide" evidence="5">
    <location>
        <begin position="1"/>
        <end position="23"/>
    </location>
</feature>
<name>A0A9W3AU89_BIOGL</name>
<evidence type="ECO:0000256" key="1">
    <source>
        <dbReference type="ARBA" id="ARBA00023157"/>
    </source>
</evidence>
<keyword evidence="6" id="KW-1185">Reference proteome</keyword>
<evidence type="ECO:0000256" key="4">
    <source>
        <dbReference type="SAM" id="Phobius"/>
    </source>
</evidence>
<proteinExistence type="predicted"/>
<dbReference type="RefSeq" id="XP_055890802.1">
    <property type="nucleotide sequence ID" value="XM_056034827.1"/>
</dbReference>
<protein>
    <submittedName>
        <fullName evidence="7">Uncharacterized protein LOC106074721 isoform X2</fullName>
    </submittedName>
</protein>
<accession>A0A9W3AU89</accession>
<feature type="region of interest" description="Disordered" evidence="3">
    <location>
        <begin position="570"/>
        <end position="601"/>
    </location>
</feature>
<dbReference type="PROSITE" id="PS50068">
    <property type="entry name" value="LDLRA_2"/>
    <property type="match status" value="1"/>
</dbReference>
<dbReference type="InterPro" id="IPR023415">
    <property type="entry name" value="LDLR_class-A_CS"/>
</dbReference>
<dbReference type="PROSITE" id="PS01209">
    <property type="entry name" value="LDLRA_1"/>
    <property type="match status" value="1"/>
</dbReference>
<feature type="compositionally biased region" description="Polar residues" evidence="3">
    <location>
        <begin position="994"/>
        <end position="1005"/>
    </location>
</feature>
<dbReference type="PANTHER" id="PTHR24652:SF67">
    <property type="entry name" value="LOW-DENSITY LIPOPROTEIN RECEPTOR CLASS A DOMAIN-CONTAINING PROTEIN 2"/>
    <property type="match status" value="1"/>
</dbReference>
<feature type="compositionally biased region" description="Polar residues" evidence="3">
    <location>
        <begin position="1051"/>
        <end position="1060"/>
    </location>
</feature>
<dbReference type="Gene3D" id="4.10.400.10">
    <property type="entry name" value="Low-density Lipoprotein Receptor"/>
    <property type="match status" value="1"/>
</dbReference>
<comment type="caution">
    <text evidence="2">Lacks conserved residue(s) required for the propagation of feature annotation.</text>
</comment>
<reference evidence="7" key="1">
    <citation type="submission" date="2025-08" db="UniProtKB">
        <authorList>
            <consortium name="RefSeq"/>
        </authorList>
    </citation>
    <scope>IDENTIFICATION</scope>
</reference>
<feature type="disulfide bond" evidence="2">
    <location>
        <begin position="423"/>
        <end position="441"/>
    </location>
</feature>
<feature type="compositionally biased region" description="Polar residues" evidence="3">
    <location>
        <begin position="1200"/>
        <end position="1213"/>
    </location>
</feature>
<feature type="compositionally biased region" description="Polar residues" evidence="3">
    <location>
        <begin position="957"/>
        <end position="969"/>
    </location>
</feature>
<dbReference type="CDD" id="cd00112">
    <property type="entry name" value="LDLa"/>
    <property type="match status" value="1"/>
</dbReference>
<feature type="region of interest" description="Disordered" evidence="3">
    <location>
        <begin position="787"/>
        <end position="812"/>
    </location>
</feature>
<feature type="compositionally biased region" description="Polar residues" evidence="3">
    <location>
        <begin position="1023"/>
        <end position="1033"/>
    </location>
</feature>
<feature type="compositionally biased region" description="Low complexity" evidence="3">
    <location>
        <begin position="798"/>
        <end position="812"/>
    </location>
</feature>
<feature type="region of interest" description="Disordered" evidence="3">
    <location>
        <begin position="901"/>
        <end position="1007"/>
    </location>
</feature>
<dbReference type="Pfam" id="PF00057">
    <property type="entry name" value="Ldl_recept_a"/>
    <property type="match status" value="1"/>
</dbReference>
<dbReference type="PANTHER" id="PTHR24652">
    <property type="entry name" value="LOW-DENSITY LIPOPROTEIN RECEPTOR CLASS A DOMAIN-CONTAINING PROTEIN 2"/>
    <property type="match status" value="1"/>
</dbReference>
<dbReference type="InterPro" id="IPR002172">
    <property type="entry name" value="LDrepeatLR_classA_rpt"/>
</dbReference>
<feature type="compositionally biased region" description="Low complexity" evidence="3">
    <location>
        <begin position="584"/>
        <end position="598"/>
    </location>
</feature>
<dbReference type="InterPro" id="IPR042333">
    <property type="entry name" value="LRAD2/Mig-13-like"/>
</dbReference>
<evidence type="ECO:0000256" key="5">
    <source>
        <dbReference type="SAM" id="SignalP"/>
    </source>
</evidence>
<feature type="region of interest" description="Disordered" evidence="3">
    <location>
        <begin position="1019"/>
        <end position="1213"/>
    </location>
</feature>
<dbReference type="InterPro" id="IPR036055">
    <property type="entry name" value="LDL_receptor-like_sf"/>
</dbReference>
<feature type="transmembrane region" description="Helical" evidence="4">
    <location>
        <begin position="469"/>
        <end position="496"/>
    </location>
</feature>
<feature type="compositionally biased region" description="Polar residues" evidence="3">
    <location>
        <begin position="1083"/>
        <end position="1092"/>
    </location>
</feature>
<keyword evidence="4" id="KW-0812">Transmembrane</keyword>
<dbReference type="AlphaFoldDB" id="A0A9W3AU89"/>
<gene>
    <name evidence="7" type="primary">LOC106074721</name>
</gene>
<feature type="compositionally biased region" description="Polar residues" evidence="3">
    <location>
        <begin position="1163"/>
        <end position="1178"/>
    </location>
</feature>
<feature type="region of interest" description="Disordered" evidence="3">
    <location>
        <begin position="635"/>
        <end position="668"/>
    </location>
</feature>